<keyword evidence="1" id="KW-0812">Transmembrane</keyword>
<dbReference type="InterPro" id="IPR036680">
    <property type="entry name" value="SPOR-like_sf"/>
</dbReference>
<keyword evidence="1" id="KW-1133">Transmembrane helix</keyword>
<evidence type="ECO:0000313" key="3">
    <source>
        <dbReference type="EMBL" id="MBR7799767.1"/>
    </source>
</evidence>
<feature type="transmembrane region" description="Helical" evidence="1">
    <location>
        <begin position="6"/>
        <end position="25"/>
    </location>
</feature>
<protein>
    <submittedName>
        <fullName evidence="3">SPOR domain-containing protein</fullName>
    </submittedName>
</protein>
<dbReference type="Pfam" id="PF05036">
    <property type="entry name" value="SPOR"/>
    <property type="match status" value="1"/>
</dbReference>
<name>A0A941E2B5_9BURK</name>
<organism evidence="3 4">
    <name type="scientific">Undibacterium fentianense</name>
    <dbReference type="NCBI Taxonomy" id="2828728"/>
    <lineage>
        <taxon>Bacteria</taxon>
        <taxon>Pseudomonadati</taxon>
        <taxon>Pseudomonadota</taxon>
        <taxon>Betaproteobacteria</taxon>
        <taxon>Burkholderiales</taxon>
        <taxon>Oxalobacteraceae</taxon>
        <taxon>Undibacterium</taxon>
    </lineage>
</organism>
<dbReference type="AlphaFoldDB" id="A0A941E2B5"/>
<keyword evidence="1" id="KW-0472">Membrane</keyword>
<reference evidence="3" key="1">
    <citation type="submission" date="2021-04" db="EMBL/GenBank/DDBJ databases">
        <title>novel species isolated from subtropical streams in China.</title>
        <authorList>
            <person name="Lu H."/>
        </authorList>
    </citation>
    <scope>NUCLEOTIDE SEQUENCE</scope>
    <source>
        <strain evidence="3">FT137W</strain>
    </source>
</reference>
<dbReference type="Gene3D" id="3.30.70.1070">
    <property type="entry name" value="Sporulation related repeat"/>
    <property type="match status" value="1"/>
</dbReference>
<dbReference type="EMBL" id="JAGSPJ010000002">
    <property type="protein sequence ID" value="MBR7799767.1"/>
    <property type="molecule type" value="Genomic_DNA"/>
</dbReference>
<dbReference type="PROSITE" id="PS51724">
    <property type="entry name" value="SPOR"/>
    <property type="match status" value="1"/>
</dbReference>
<gene>
    <name evidence="3" type="ORF">KDM90_07130</name>
</gene>
<proteinExistence type="predicted"/>
<evidence type="ECO:0000259" key="2">
    <source>
        <dbReference type="PROSITE" id="PS51724"/>
    </source>
</evidence>
<keyword evidence="4" id="KW-1185">Reference proteome</keyword>
<dbReference type="InterPro" id="IPR007730">
    <property type="entry name" value="SPOR-like_dom"/>
</dbReference>
<accession>A0A941E2B5</accession>
<dbReference type="Proteomes" id="UP000678545">
    <property type="component" value="Unassembled WGS sequence"/>
</dbReference>
<dbReference type="RefSeq" id="WP_212674885.1">
    <property type="nucleotide sequence ID" value="NZ_JAGSPJ010000002.1"/>
</dbReference>
<feature type="domain" description="SPOR" evidence="2">
    <location>
        <begin position="103"/>
        <end position="185"/>
    </location>
</feature>
<sequence length="223" mass="24830">MLRFFFWIFLIINGLLLALNLGYLGKWSDDEREPSRMKLEKNADKIKLLSANAAQDLIEAHGKQAEVKLSCVELSGFSAADAKAFDEKLKTLELATRLTRTELSEVANNMVYLPSLGSKDAAEKKAAQLRKLGIAEFYIVQDQSPMRWGISLGVFKTPEAAKAHLANLAKKGLKEAKLAPRTVSSAKVHYRVQELSSDERQILEQLKSNFASTTLQECKAKSD</sequence>
<dbReference type="GO" id="GO:0042834">
    <property type="term" value="F:peptidoglycan binding"/>
    <property type="evidence" value="ECO:0007669"/>
    <property type="project" value="InterPro"/>
</dbReference>
<comment type="caution">
    <text evidence="3">The sequence shown here is derived from an EMBL/GenBank/DDBJ whole genome shotgun (WGS) entry which is preliminary data.</text>
</comment>
<evidence type="ECO:0000256" key="1">
    <source>
        <dbReference type="SAM" id="Phobius"/>
    </source>
</evidence>
<evidence type="ECO:0000313" key="4">
    <source>
        <dbReference type="Proteomes" id="UP000678545"/>
    </source>
</evidence>